<dbReference type="Gene3D" id="2.60.40.10">
    <property type="entry name" value="Immunoglobulins"/>
    <property type="match status" value="8"/>
</dbReference>
<comment type="caution">
    <text evidence="1">The sequence shown here is derived from an EMBL/GenBank/DDBJ whole genome shotgun (WGS) entry which is preliminary data.</text>
</comment>
<gene>
    <name evidence="1" type="ORF">DVR12_00010</name>
</gene>
<proteinExistence type="predicted"/>
<name>A0A3E1YG97_9BACT</name>
<dbReference type="EMBL" id="QPMM01000001">
    <property type="protein sequence ID" value="RFS26210.1"/>
    <property type="molecule type" value="Genomic_DNA"/>
</dbReference>
<protein>
    <recommendedName>
        <fullName evidence="3">DUF11 domain-containing protein</fullName>
    </recommendedName>
</protein>
<evidence type="ECO:0008006" key="3">
    <source>
        <dbReference type="Google" id="ProtNLM"/>
    </source>
</evidence>
<dbReference type="InterPro" id="IPR013783">
    <property type="entry name" value="Ig-like_fold"/>
</dbReference>
<evidence type="ECO:0000313" key="1">
    <source>
        <dbReference type="EMBL" id="RFS26210.1"/>
    </source>
</evidence>
<reference evidence="1 2" key="1">
    <citation type="submission" date="2018-07" db="EMBL/GenBank/DDBJ databases">
        <title>Chitinophaga K2CV101002-2 sp. nov., isolated from a monsoon evergreen broad-leaved forest soil.</title>
        <authorList>
            <person name="Lv Y."/>
        </authorList>
    </citation>
    <scope>NUCLEOTIDE SEQUENCE [LARGE SCALE GENOMIC DNA]</scope>
    <source>
        <strain evidence="1 2">GDMCC 1.1288</strain>
    </source>
</reference>
<dbReference type="GO" id="GO:0016020">
    <property type="term" value="C:membrane"/>
    <property type="evidence" value="ECO:0007669"/>
    <property type="project" value="TreeGrafter"/>
</dbReference>
<sequence length="1449" mass="150066">MLFAQNCTINAGVTTSICPKDKFILSGSSSGRILINPVWSQVSGPAVLISNPNSLTTNVTGYTAGNTYKFRLSAKCEDGSLIYDEVIYNTYPATIADAGPDISVCAPGTVLHGNAGGTGETGTWTIIGDAHGISFNSANSNNPDLAISADAGQSGSATLRWTLISTNSCRSSDDIVVTNPGGISPVSAGANQVLSNCYTTTQTAYMNASYGGDNTNGQQGTWSVLSGPSVPKFNNIHDNKATVTNLIAGTYKLRWTVQGPCVNGVADILLEVPVGTQSVTVAKDASVTFCDGRVSTIITGLSPAYAGETLTWTRMSGTGDIVSPNNPSTEIKNLTGVKSVFRYTINNPSTGCNTSANYTVNYTSPPTISAVSPLIVPCDASFVTVNYSYTGGDKTQWALISAPAGVPVSDFEDAAQPLILPQYTIPGTYLVRLKRTTNHGQGGCQDQYADVYVQLSQSPTAANAGTKQVLACNIVETHLAGNIPAIGSGAWSQVSGPGIATIDDKKDPTTLISDLLNGTYVFRWIITGGIGCPNQQADVQVVVSDRNPTAAAAGPDVTICNSSPYKLQGNVPKLNENGLWTVTPAAGVTFTDPTDPYATVNGLAANTAYTFTWTVSNSCGKSSANVHITTTSTAGPQQADAGPDKCLPAGTTTFNLAGNSPDPTEVGHWTLLSTQALSFTDDAKNNTSVTVPADGNYLLEWSLSRNGCPLTRDTVLYTVSTSATAAAAGSSQSLCGATTINLAGNTPAIGVGTWTQQQGPGGIIITDPLSNTTSVNNLNSGRYIFRWTISNGACESNFAEVTFNISNPPTPANAGPDQTICGTSTTNLNANTINSGIGTWSVISGPSNPTFANPSDPKTSISKLQTGTYTLRWTANSGPDCPISTDDIVVTVRENAKVQTTTQQLCNASSAVVSGNEGSMGSWTQTSGPTGPVITPNSGSSAVITNMTPGNTYIFTYTIGESGDCASTSAETTVISSALPSAANAGEDQAICLTTADTAIILNATIPLNGTGIWTLDSKPAGANDPEITDPTSHNSKVKKLVPGIYVFSWTVSNGFCTSNSDIIRVVISADPSAAQPGTDQSNACTDNILLNAITPVNGIGTWSIEDAPDGSTATIEGINAPSTRITNALVGQYTVRWTVSNGVCPSKTALLNINISSAPPNPAVANVGNIVDGEQCILTGTTKDISLNGNTPQSDETGIWTITKADGSPVTLTFDPTDPHTTVSNVPAGAYMVRWTINSGSCTSYSELPIKVYDMPSPSVAGDPQGICLYTPLTLGANNPTVGTGTWSIISNPAGVTPVISDIHNPSANVTSLGKGNYTFRWTISNGVCQATSSDAKVAVDDCGISVIKTATQPVLNSDGTYDMTFTFTLKNPGTAVTINNIMLTDNIQLGLPANTSYKITGHTSTNLLGQNDSFDGKNDINLLLADTASLAPGETAVITVSINVKFL</sequence>
<dbReference type="PANTHER" id="PTHR46182">
    <property type="entry name" value="FI19480P1"/>
    <property type="match status" value="1"/>
</dbReference>
<keyword evidence="2" id="KW-1185">Reference proteome</keyword>
<accession>A0A3E1YG97</accession>
<evidence type="ECO:0000313" key="2">
    <source>
        <dbReference type="Proteomes" id="UP000260644"/>
    </source>
</evidence>
<dbReference type="Pfam" id="PF22352">
    <property type="entry name" value="K319L-like_PKD"/>
    <property type="match status" value="1"/>
</dbReference>
<dbReference type="PANTHER" id="PTHR46182:SF2">
    <property type="entry name" value="FI19480P1"/>
    <property type="match status" value="1"/>
</dbReference>
<dbReference type="Proteomes" id="UP000260644">
    <property type="component" value="Unassembled WGS sequence"/>
</dbReference>
<organism evidence="1 2">
    <name type="scientific">Chitinophaga silvatica</name>
    <dbReference type="NCBI Taxonomy" id="2282649"/>
    <lineage>
        <taxon>Bacteria</taxon>
        <taxon>Pseudomonadati</taxon>
        <taxon>Bacteroidota</taxon>
        <taxon>Chitinophagia</taxon>
        <taxon>Chitinophagales</taxon>
        <taxon>Chitinophagaceae</taxon>
        <taxon>Chitinophaga</taxon>
    </lineage>
</organism>
<dbReference type="InterPro" id="IPR029865">
    <property type="entry name" value="KIAA0319-like"/>
</dbReference>
<dbReference type="GO" id="GO:0031410">
    <property type="term" value="C:cytoplasmic vesicle"/>
    <property type="evidence" value="ECO:0007669"/>
    <property type="project" value="TreeGrafter"/>
</dbReference>